<evidence type="ECO:0000256" key="3">
    <source>
        <dbReference type="ARBA" id="ARBA00016949"/>
    </source>
</evidence>
<dbReference type="GO" id="GO:0047134">
    <property type="term" value="F:protein-disulfide reductase [NAD(P)H] activity"/>
    <property type="evidence" value="ECO:0007669"/>
    <property type="project" value="InterPro"/>
</dbReference>
<dbReference type="GO" id="GO:0005829">
    <property type="term" value="C:cytosol"/>
    <property type="evidence" value="ECO:0007669"/>
    <property type="project" value="TreeGrafter"/>
</dbReference>
<dbReference type="EMBL" id="RQTK01000061">
    <property type="protein sequence ID" value="RUS89239.1"/>
    <property type="molecule type" value="Genomic_DNA"/>
</dbReference>
<dbReference type="PANTHER" id="PTHR12452:SF0">
    <property type="entry name" value="THIOREDOXIN DOMAIN-CONTAINING PROTEIN 17"/>
    <property type="match status" value="1"/>
</dbReference>
<dbReference type="Pfam" id="PF06110">
    <property type="entry name" value="TXD17-like_Trx"/>
    <property type="match status" value="1"/>
</dbReference>
<dbReference type="STRING" id="188477.A0A3S1BQQ9"/>
<organism evidence="8 9">
    <name type="scientific">Elysia chlorotica</name>
    <name type="common">Eastern emerald elysia</name>
    <name type="synonym">Sea slug</name>
    <dbReference type="NCBI Taxonomy" id="188477"/>
    <lineage>
        <taxon>Eukaryota</taxon>
        <taxon>Metazoa</taxon>
        <taxon>Spiralia</taxon>
        <taxon>Lophotrochozoa</taxon>
        <taxon>Mollusca</taxon>
        <taxon>Gastropoda</taxon>
        <taxon>Heterobranchia</taxon>
        <taxon>Euthyneura</taxon>
        <taxon>Panpulmonata</taxon>
        <taxon>Sacoglossa</taxon>
        <taxon>Placobranchoidea</taxon>
        <taxon>Plakobranchidae</taxon>
        <taxon>Elysia</taxon>
    </lineage>
</organism>
<dbReference type="FunFam" id="3.40.30.10:FF:000124">
    <property type="entry name" value="Thioredoxin domain-containing 17"/>
    <property type="match status" value="1"/>
</dbReference>
<dbReference type="SUPFAM" id="SSF52833">
    <property type="entry name" value="Thioredoxin-like"/>
    <property type="match status" value="1"/>
</dbReference>
<keyword evidence="5" id="KW-1015">Disulfide bond</keyword>
<evidence type="ECO:0000313" key="9">
    <source>
        <dbReference type="Proteomes" id="UP000271974"/>
    </source>
</evidence>
<evidence type="ECO:0000256" key="1">
    <source>
        <dbReference type="ARBA" id="ARBA00004496"/>
    </source>
</evidence>
<dbReference type="Gene3D" id="3.40.30.10">
    <property type="entry name" value="Glutaredoxin"/>
    <property type="match status" value="1"/>
</dbReference>
<dbReference type="AlphaFoldDB" id="A0A3S1BQQ9"/>
<dbReference type="OrthoDB" id="78947at2759"/>
<feature type="domain" description="Thioredoxin" evidence="7">
    <location>
        <begin position="38"/>
        <end position="152"/>
    </location>
</feature>
<dbReference type="InterPro" id="IPR036249">
    <property type="entry name" value="Thioredoxin-like_sf"/>
</dbReference>
<dbReference type="InterPro" id="IPR045108">
    <property type="entry name" value="TXNDC17-like"/>
</dbReference>
<dbReference type="Proteomes" id="UP000271974">
    <property type="component" value="Unassembled WGS sequence"/>
</dbReference>
<evidence type="ECO:0000256" key="6">
    <source>
        <dbReference type="ARBA" id="ARBA00023284"/>
    </source>
</evidence>
<evidence type="ECO:0000256" key="5">
    <source>
        <dbReference type="ARBA" id="ARBA00023157"/>
    </source>
</evidence>
<evidence type="ECO:0000313" key="8">
    <source>
        <dbReference type="EMBL" id="RUS89239.1"/>
    </source>
</evidence>
<sequence>LRLSKVNVSTSFCKIVSWSKLIKDSHKLSPIMVKKIEVEGYEALQKCLKENTGTVFVLFSGSLDENGVNWCPDCVKADPVIERNVDKVPEESVFVHCHVGPREYWKNQSNEFRKDPKLLLKCVPTLLRVGSPQRLEEDQCCKDDLIQMMFEDD</sequence>
<comment type="subcellular location">
    <subcellularLocation>
        <location evidence="1">Cytoplasm</location>
    </subcellularLocation>
</comment>
<keyword evidence="9" id="KW-1185">Reference proteome</keyword>
<gene>
    <name evidence="8" type="ORF">EGW08_002982</name>
</gene>
<dbReference type="PANTHER" id="PTHR12452">
    <property type="entry name" value="42-9-9 PROTEIN-RELATED"/>
    <property type="match status" value="1"/>
</dbReference>
<evidence type="ECO:0000259" key="7">
    <source>
        <dbReference type="Pfam" id="PF06110"/>
    </source>
</evidence>
<dbReference type="InterPro" id="IPR010357">
    <property type="entry name" value="TXNDC17_dom"/>
</dbReference>
<keyword evidence="4" id="KW-0963">Cytoplasm</keyword>
<feature type="non-terminal residue" evidence="8">
    <location>
        <position position="1"/>
    </location>
</feature>
<dbReference type="CDD" id="cd02952">
    <property type="entry name" value="TRP14_like"/>
    <property type="match status" value="1"/>
</dbReference>
<proteinExistence type="inferred from homology"/>
<comment type="caution">
    <text evidence="8">The sequence shown here is derived from an EMBL/GenBank/DDBJ whole genome shotgun (WGS) entry which is preliminary data.</text>
</comment>
<evidence type="ECO:0000256" key="4">
    <source>
        <dbReference type="ARBA" id="ARBA00022490"/>
    </source>
</evidence>
<evidence type="ECO:0000256" key="2">
    <source>
        <dbReference type="ARBA" id="ARBA00008987"/>
    </source>
</evidence>
<name>A0A3S1BQQ9_ELYCH</name>
<comment type="similarity">
    <text evidence="2">Belongs to the thioredoxin family.</text>
</comment>
<protein>
    <recommendedName>
        <fullName evidence="3">Thioredoxin domain-containing protein 17</fullName>
    </recommendedName>
</protein>
<reference evidence="8 9" key="1">
    <citation type="submission" date="2019-01" db="EMBL/GenBank/DDBJ databases">
        <title>A draft genome assembly of the solar-powered sea slug Elysia chlorotica.</title>
        <authorList>
            <person name="Cai H."/>
            <person name="Li Q."/>
            <person name="Fang X."/>
            <person name="Li J."/>
            <person name="Curtis N.E."/>
            <person name="Altenburger A."/>
            <person name="Shibata T."/>
            <person name="Feng M."/>
            <person name="Maeda T."/>
            <person name="Schwartz J.A."/>
            <person name="Shigenobu S."/>
            <person name="Lundholm N."/>
            <person name="Nishiyama T."/>
            <person name="Yang H."/>
            <person name="Hasebe M."/>
            <person name="Li S."/>
            <person name="Pierce S.K."/>
            <person name="Wang J."/>
        </authorList>
    </citation>
    <scope>NUCLEOTIDE SEQUENCE [LARGE SCALE GENOMIC DNA]</scope>
    <source>
        <strain evidence="8">EC2010</strain>
        <tissue evidence="8">Whole organism of an adult</tissue>
    </source>
</reference>
<keyword evidence="6" id="KW-0676">Redox-active center</keyword>
<accession>A0A3S1BQQ9</accession>